<dbReference type="eggNOG" id="COG5446">
    <property type="taxonomic scope" value="Bacteria"/>
</dbReference>
<organism evidence="3 6">
    <name type="scientific">Pectobacterium betavasculorum</name>
    <dbReference type="NCBI Taxonomy" id="55207"/>
    <lineage>
        <taxon>Bacteria</taxon>
        <taxon>Pseudomonadati</taxon>
        <taxon>Pseudomonadota</taxon>
        <taxon>Gammaproteobacteria</taxon>
        <taxon>Enterobacterales</taxon>
        <taxon>Pectobacteriaceae</taxon>
        <taxon>Pectobacterium</taxon>
    </lineage>
</organism>
<keyword evidence="1" id="KW-0472">Membrane</keyword>
<feature type="transmembrane region" description="Helical" evidence="1">
    <location>
        <begin position="145"/>
        <end position="165"/>
    </location>
</feature>
<feature type="transmembrane region" description="Helical" evidence="1">
    <location>
        <begin position="71"/>
        <end position="94"/>
    </location>
</feature>
<name>A0A093S8U9_9GAMM</name>
<dbReference type="Proteomes" id="UP000032869">
    <property type="component" value="Unassembled WGS sequence"/>
</dbReference>
<dbReference type="EMBL" id="JQHL01000030">
    <property type="protein sequence ID" value="KFX11867.1"/>
    <property type="molecule type" value="Genomic_DNA"/>
</dbReference>
<reference evidence="5 6" key="1">
    <citation type="submission" date="2014-08" db="EMBL/GenBank/DDBJ databases">
        <title>Genome sequences of NCPPB Pectobacterium isolates.</title>
        <authorList>
            <person name="Glover R.H."/>
            <person name="Sapp M."/>
            <person name="Elphinstone J."/>
        </authorList>
    </citation>
    <scope>NUCLEOTIDE SEQUENCE [LARGE SCALE GENOMIC DNA]</scope>
    <source>
        <strain evidence="4 5">NCPPB 2793</strain>
        <strain evidence="3 6">NCPPB 2795</strain>
    </source>
</reference>
<dbReference type="InterPro" id="IPR012666">
    <property type="entry name" value="CbtA_put"/>
</dbReference>
<keyword evidence="1" id="KW-0812">Transmembrane</keyword>
<dbReference type="Pfam" id="PF09490">
    <property type="entry name" value="CbtA"/>
    <property type="match status" value="1"/>
</dbReference>
<accession>A0A093S8U9</accession>
<dbReference type="RefSeq" id="WP_039309039.1">
    <property type="nucleotide sequence ID" value="NZ_JQHL01000030.1"/>
</dbReference>
<sequence length="253" mass="26856">MIGKLLLKGMMAGILAGLVAFAFAHHFGEPQVDRAIGLEESLSAHTHQHGASADSGGEEQEVFSRQTQSGIGLMAGMALFGAALGGGLALVWAFSYQRIGPSNPRVLALCLALAGFLAMSLMPGLKYPPNPPAVGNPDTIGYRTGLYFVMMLLSIGIVISAAWLSRQLTPRLGSGNAMMWAALFGVALMLVVCALMPTVNEVSDHFPADLLWNFRMSSFGTHLVLWGVIGVAFGALAERTPAIHRQQPVLRRG</sequence>
<feature type="signal peptide" evidence="2">
    <location>
        <begin position="1"/>
        <end position="24"/>
    </location>
</feature>
<gene>
    <name evidence="4" type="ORF">JV35_20805</name>
    <name evidence="3" type="ORF">KP22_21240</name>
</gene>
<keyword evidence="5" id="KW-1185">Reference proteome</keyword>
<keyword evidence="2" id="KW-0732">Signal</keyword>
<comment type="caution">
    <text evidence="3">The sequence shown here is derived from an EMBL/GenBank/DDBJ whole genome shotgun (WGS) entry which is preliminary data.</text>
</comment>
<dbReference type="OrthoDB" id="6851830at2"/>
<feature type="transmembrane region" description="Helical" evidence="1">
    <location>
        <begin position="219"/>
        <end position="237"/>
    </location>
</feature>
<evidence type="ECO:0000313" key="6">
    <source>
        <dbReference type="Proteomes" id="UP000032874"/>
    </source>
</evidence>
<dbReference type="EMBL" id="JQHM01000027">
    <property type="protein sequence ID" value="KFW98551.1"/>
    <property type="molecule type" value="Genomic_DNA"/>
</dbReference>
<evidence type="ECO:0000256" key="2">
    <source>
        <dbReference type="SAM" id="SignalP"/>
    </source>
</evidence>
<evidence type="ECO:0000313" key="3">
    <source>
        <dbReference type="EMBL" id="KFW98551.1"/>
    </source>
</evidence>
<dbReference type="AlphaFoldDB" id="A0A093S8U9"/>
<dbReference type="Proteomes" id="UP000032874">
    <property type="component" value="Unassembled WGS sequence"/>
</dbReference>
<evidence type="ECO:0000313" key="4">
    <source>
        <dbReference type="EMBL" id="KFX11867.1"/>
    </source>
</evidence>
<feature type="chain" id="PRO_5001887343" evidence="2">
    <location>
        <begin position="25"/>
        <end position="253"/>
    </location>
</feature>
<proteinExistence type="predicted"/>
<dbReference type="STRING" id="55207.KP22_21240"/>
<keyword evidence="1" id="KW-1133">Transmembrane helix</keyword>
<feature type="transmembrane region" description="Helical" evidence="1">
    <location>
        <begin position="177"/>
        <end position="199"/>
    </location>
</feature>
<feature type="transmembrane region" description="Helical" evidence="1">
    <location>
        <begin position="106"/>
        <end position="125"/>
    </location>
</feature>
<evidence type="ECO:0000256" key="1">
    <source>
        <dbReference type="SAM" id="Phobius"/>
    </source>
</evidence>
<evidence type="ECO:0000313" key="5">
    <source>
        <dbReference type="Proteomes" id="UP000032869"/>
    </source>
</evidence>
<protein>
    <submittedName>
        <fullName evidence="3">Cobalt transporter</fullName>
    </submittedName>
</protein>